<gene>
    <name evidence="2" type="ORF">J2792_000333</name>
</gene>
<feature type="transmembrane region" description="Helical" evidence="1">
    <location>
        <begin position="155"/>
        <end position="173"/>
    </location>
</feature>
<protein>
    <submittedName>
        <fullName evidence="2">Rod shape-determining protein MreD</fullName>
    </submittedName>
</protein>
<evidence type="ECO:0000313" key="3">
    <source>
        <dbReference type="Proteomes" id="UP001184150"/>
    </source>
</evidence>
<name>A0ABU1MGM7_9SPHN</name>
<feature type="transmembrane region" description="Helical" evidence="1">
    <location>
        <begin position="66"/>
        <end position="83"/>
    </location>
</feature>
<proteinExistence type="predicted"/>
<feature type="transmembrane region" description="Helical" evidence="1">
    <location>
        <begin position="32"/>
        <end position="54"/>
    </location>
</feature>
<keyword evidence="1" id="KW-1133">Transmembrane helix</keyword>
<dbReference type="Proteomes" id="UP001184150">
    <property type="component" value="Unassembled WGS sequence"/>
</dbReference>
<sequence>MPLPFLPARPEDLVRRRLNRGPLPFLAKGLPWLSIMLASMVTFSPVVASAPVLPPLGFMTLLGWRLLRPTLLPIWAGLPLGLFDDLYSGQPFGSGIVLWSLTMLAMDVIDEKFLWRGFIQDWLTAATLLSAYVVLTAAFAGLVTSYPLPVTVGPQVLLTVLLHPVVTRIVALLDRIRLLPLKRL</sequence>
<reference evidence="2 3" key="1">
    <citation type="submission" date="2023-07" db="EMBL/GenBank/DDBJ databases">
        <title>Sorghum-associated microbial communities from plants grown in Nebraska, USA.</title>
        <authorList>
            <person name="Schachtman D."/>
        </authorList>
    </citation>
    <scope>NUCLEOTIDE SEQUENCE [LARGE SCALE GENOMIC DNA]</scope>
    <source>
        <strain evidence="2 3">DS1027</strain>
    </source>
</reference>
<evidence type="ECO:0000256" key="1">
    <source>
        <dbReference type="SAM" id="Phobius"/>
    </source>
</evidence>
<feature type="transmembrane region" description="Helical" evidence="1">
    <location>
        <begin position="89"/>
        <end position="109"/>
    </location>
</feature>
<keyword evidence="3" id="KW-1185">Reference proteome</keyword>
<accession>A0ABU1MGM7</accession>
<dbReference type="EMBL" id="JAVDRD010000001">
    <property type="protein sequence ID" value="MDR6509493.1"/>
    <property type="molecule type" value="Genomic_DNA"/>
</dbReference>
<comment type="caution">
    <text evidence="2">The sequence shown here is derived from an EMBL/GenBank/DDBJ whole genome shotgun (WGS) entry which is preliminary data.</text>
</comment>
<keyword evidence="1" id="KW-0472">Membrane</keyword>
<dbReference type="RefSeq" id="WP_028657394.1">
    <property type="nucleotide sequence ID" value="NZ_CP140000.1"/>
</dbReference>
<evidence type="ECO:0000313" key="2">
    <source>
        <dbReference type="EMBL" id="MDR6509493.1"/>
    </source>
</evidence>
<feature type="transmembrane region" description="Helical" evidence="1">
    <location>
        <begin position="121"/>
        <end position="143"/>
    </location>
</feature>
<organism evidence="2 3">
    <name type="scientific">Novosphingobium capsulatum</name>
    <dbReference type="NCBI Taxonomy" id="13688"/>
    <lineage>
        <taxon>Bacteria</taxon>
        <taxon>Pseudomonadati</taxon>
        <taxon>Pseudomonadota</taxon>
        <taxon>Alphaproteobacteria</taxon>
        <taxon>Sphingomonadales</taxon>
        <taxon>Sphingomonadaceae</taxon>
        <taxon>Novosphingobium</taxon>
    </lineage>
</organism>
<keyword evidence="1" id="KW-0812">Transmembrane</keyword>